<feature type="compositionally biased region" description="Basic and acidic residues" evidence="12">
    <location>
        <begin position="187"/>
        <end position="208"/>
    </location>
</feature>
<reference evidence="14" key="1">
    <citation type="journal article" date="2011" name="PLoS Biol.">
        <title>Gene gain and loss during evolution of obligate parasitism in the white rust pathogen of Arabidopsis thaliana.</title>
        <authorList>
            <person name="Kemen E."/>
            <person name="Gardiner A."/>
            <person name="Schultz-Larsen T."/>
            <person name="Kemen A.C."/>
            <person name="Balmuth A.L."/>
            <person name="Robert-Seilaniantz A."/>
            <person name="Bailey K."/>
            <person name="Holub E."/>
            <person name="Studholme D.J."/>
            <person name="Maclean D."/>
            <person name="Jones J.D."/>
        </authorList>
    </citation>
    <scope>NUCLEOTIDE SEQUENCE</scope>
</reference>
<dbReference type="InterPro" id="IPR048995">
    <property type="entry name" value="STL11/RBM22-like_N"/>
</dbReference>
<feature type="domain" description="C3H1-type" evidence="13">
    <location>
        <begin position="163"/>
        <end position="190"/>
    </location>
</feature>
<keyword evidence="6 11" id="KW-0863">Zinc-finger</keyword>
<keyword evidence="8" id="KW-0694">RNA-binding</keyword>
<evidence type="ECO:0000256" key="11">
    <source>
        <dbReference type="PROSITE-ProRule" id="PRU00723"/>
    </source>
</evidence>
<dbReference type="GO" id="GO:0017070">
    <property type="term" value="F:U6 snRNA binding"/>
    <property type="evidence" value="ECO:0007669"/>
    <property type="project" value="TreeGrafter"/>
</dbReference>
<protein>
    <submittedName>
        <fullName evidence="14">Uncharacterized protein AlNc14C621G12266</fullName>
    </submittedName>
</protein>
<evidence type="ECO:0000256" key="2">
    <source>
        <dbReference type="ARBA" id="ARBA00007781"/>
    </source>
</evidence>
<dbReference type="GO" id="GO:0071007">
    <property type="term" value="C:U2-type catalytic step 2 spliceosome"/>
    <property type="evidence" value="ECO:0007669"/>
    <property type="project" value="TreeGrafter"/>
</dbReference>
<dbReference type="HOGENOM" id="CLU_027112_4_1_1"/>
<dbReference type="InterPro" id="IPR000571">
    <property type="entry name" value="Znf_CCCH"/>
</dbReference>
<keyword evidence="4 11" id="KW-0479">Metal-binding</keyword>
<name>F0X1H5_9STRA</name>
<keyword evidence="3" id="KW-0507">mRNA processing</keyword>
<sequence>MTERGFGIKADPTKSAWESEDFPQLCETCLGDNPYIRMMKESFGQACKICERPFTVFRWKPGKRTRYKKTEICQTCARLKNVCQTCVLDLAYNLPVQVRDAFLASENGQARMAVPESEANREWFAQQHNRMLEQEGKVSAYDTMNGTNGTLVQLARKEPHYDRNRPHLCSFFARGECTRGEECPYLHELPKDKNDPLSHQNIRDRFHGQNDPVAESMLNRQTRKISVIDDATEPSRKKSKKPPPPPIPPPPPSHPNDSSAVSIPKPPPPISPAEPLSVEK</sequence>
<dbReference type="PANTHER" id="PTHR14089">
    <property type="entry name" value="PRE-MRNA-SPLICING FACTOR RBM22"/>
    <property type="match status" value="1"/>
</dbReference>
<keyword evidence="10" id="KW-0539">Nucleus</keyword>
<reference evidence="14" key="2">
    <citation type="submission" date="2011-02" db="EMBL/GenBank/DDBJ databases">
        <authorList>
            <person name="MacLean D."/>
        </authorList>
    </citation>
    <scope>NUCLEOTIDE SEQUENCE</scope>
</reference>
<dbReference type="FunFam" id="4.10.1000.10:FF:000006">
    <property type="entry name" value="Putative pre-mrna-splicing factor rbm22"/>
    <property type="match status" value="1"/>
</dbReference>
<evidence type="ECO:0000256" key="8">
    <source>
        <dbReference type="ARBA" id="ARBA00022884"/>
    </source>
</evidence>
<evidence type="ECO:0000256" key="1">
    <source>
        <dbReference type="ARBA" id="ARBA00004123"/>
    </source>
</evidence>
<accession>F0X1H5</accession>
<evidence type="ECO:0000256" key="12">
    <source>
        <dbReference type="SAM" id="MobiDB-lite"/>
    </source>
</evidence>
<dbReference type="InterPro" id="IPR039171">
    <property type="entry name" value="Cwc2/Slt11"/>
</dbReference>
<keyword evidence="5" id="KW-0747">Spliceosome</keyword>
<dbReference type="PROSITE" id="PS50103">
    <property type="entry name" value="ZF_C3H1"/>
    <property type="match status" value="1"/>
</dbReference>
<comment type="subcellular location">
    <subcellularLocation>
        <location evidence="1">Nucleus</location>
    </subcellularLocation>
</comment>
<dbReference type="Gene3D" id="4.10.1000.10">
    <property type="entry name" value="Zinc finger, CCCH-type"/>
    <property type="match status" value="1"/>
</dbReference>
<evidence type="ECO:0000256" key="6">
    <source>
        <dbReference type="ARBA" id="ARBA00022771"/>
    </source>
</evidence>
<dbReference type="InterPro" id="IPR036855">
    <property type="entry name" value="Znf_CCCH_sf"/>
</dbReference>
<keyword evidence="7 11" id="KW-0862">Zinc</keyword>
<keyword evidence="9" id="KW-0508">mRNA splicing</keyword>
<dbReference type="Pfam" id="PF16131">
    <property type="entry name" value="Torus"/>
    <property type="match status" value="1"/>
</dbReference>
<evidence type="ECO:0000256" key="9">
    <source>
        <dbReference type="ARBA" id="ARBA00023187"/>
    </source>
</evidence>
<gene>
    <name evidence="14" type="primary">AlNc14C621G12266</name>
    <name evidence="14" type="ORF">ALNC14_138050</name>
</gene>
<feature type="region of interest" description="Disordered" evidence="12">
    <location>
        <begin position="187"/>
        <end position="280"/>
    </location>
</feature>
<dbReference type="GO" id="GO:0071006">
    <property type="term" value="C:U2-type catalytic step 1 spliceosome"/>
    <property type="evidence" value="ECO:0007669"/>
    <property type="project" value="TreeGrafter"/>
</dbReference>
<dbReference type="AlphaFoldDB" id="F0X1H5"/>
<dbReference type="InterPro" id="IPR032297">
    <property type="entry name" value="Torus"/>
</dbReference>
<feature type="compositionally biased region" description="Pro residues" evidence="12">
    <location>
        <begin position="242"/>
        <end position="254"/>
    </location>
</feature>
<dbReference type="PANTHER" id="PTHR14089:SF6">
    <property type="entry name" value="PRE-MRNA-SPLICING FACTOR RBM22"/>
    <property type="match status" value="1"/>
</dbReference>
<evidence type="ECO:0000256" key="5">
    <source>
        <dbReference type="ARBA" id="ARBA00022728"/>
    </source>
</evidence>
<dbReference type="SUPFAM" id="SSF90229">
    <property type="entry name" value="CCCH zinc finger"/>
    <property type="match status" value="1"/>
</dbReference>
<dbReference type="SMART" id="SM00356">
    <property type="entry name" value="ZnF_C3H1"/>
    <property type="match status" value="1"/>
</dbReference>
<feature type="zinc finger region" description="C3H1-type" evidence="11">
    <location>
        <begin position="163"/>
        <end position="190"/>
    </location>
</feature>
<dbReference type="GO" id="GO:0000974">
    <property type="term" value="C:Prp19 complex"/>
    <property type="evidence" value="ECO:0007669"/>
    <property type="project" value="TreeGrafter"/>
</dbReference>
<evidence type="ECO:0000256" key="3">
    <source>
        <dbReference type="ARBA" id="ARBA00022664"/>
    </source>
</evidence>
<dbReference type="GO" id="GO:0008380">
    <property type="term" value="P:RNA splicing"/>
    <property type="evidence" value="ECO:0007669"/>
    <property type="project" value="UniProtKB-KW"/>
</dbReference>
<dbReference type="EMBL" id="FR824629">
    <property type="protein sequence ID" value="CCA27661.1"/>
    <property type="molecule type" value="Genomic_DNA"/>
</dbReference>
<evidence type="ECO:0000313" key="14">
    <source>
        <dbReference type="EMBL" id="CCA27661.1"/>
    </source>
</evidence>
<dbReference type="GO" id="GO:0006397">
    <property type="term" value="P:mRNA processing"/>
    <property type="evidence" value="ECO:0007669"/>
    <property type="project" value="UniProtKB-KW"/>
</dbReference>
<evidence type="ECO:0000256" key="10">
    <source>
        <dbReference type="ARBA" id="ARBA00023242"/>
    </source>
</evidence>
<dbReference type="GO" id="GO:0036002">
    <property type="term" value="F:pre-mRNA binding"/>
    <property type="evidence" value="ECO:0007669"/>
    <property type="project" value="TreeGrafter"/>
</dbReference>
<organism evidence="14">
    <name type="scientific">Albugo laibachii Nc14</name>
    <dbReference type="NCBI Taxonomy" id="890382"/>
    <lineage>
        <taxon>Eukaryota</taxon>
        <taxon>Sar</taxon>
        <taxon>Stramenopiles</taxon>
        <taxon>Oomycota</taxon>
        <taxon>Peronosporomycetes</taxon>
        <taxon>Albuginales</taxon>
        <taxon>Albuginaceae</taxon>
        <taxon>Albugo</taxon>
    </lineage>
</organism>
<evidence type="ECO:0000259" key="13">
    <source>
        <dbReference type="PROSITE" id="PS50103"/>
    </source>
</evidence>
<dbReference type="Pfam" id="PF21369">
    <property type="entry name" value="STL11_N"/>
    <property type="match status" value="1"/>
</dbReference>
<evidence type="ECO:0000256" key="4">
    <source>
        <dbReference type="ARBA" id="ARBA00022723"/>
    </source>
</evidence>
<dbReference type="GO" id="GO:0008270">
    <property type="term" value="F:zinc ion binding"/>
    <property type="evidence" value="ECO:0007669"/>
    <property type="project" value="UniProtKB-KW"/>
</dbReference>
<proteinExistence type="inferred from homology"/>
<evidence type="ECO:0000256" key="7">
    <source>
        <dbReference type="ARBA" id="ARBA00022833"/>
    </source>
</evidence>
<comment type="similarity">
    <text evidence="2">Belongs to the SLT11 family.</text>
</comment>